<feature type="domain" description="LIM zinc-binding" evidence="7">
    <location>
        <begin position="94"/>
        <end position="155"/>
    </location>
</feature>
<dbReference type="SUPFAM" id="SSF57716">
    <property type="entry name" value="Glucocorticoid receptor-like (DNA-binding domain)"/>
    <property type="match status" value="1"/>
</dbReference>
<dbReference type="PROSITE" id="PS00478">
    <property type="entry name" value="LIM_DOMAIN_1"/>
    <property type="match status" value="1"/>
</dbReference>
<dbReference type="Gene3D" id="2.10.110.10">
    <property type="entry name" value="Cysteine Rich Protein"/>
    <property type="match status" value="1"/>
</dbReference>
<evidence type="ECO:0000256" key="4">
    <source>
        <dbReference type="ARBA" id="ARBA00023038"/>
    </source>
</evidence>
<dbReference type="PANTHER" id="PTHR24204">
    <property type="entry name" value="INSULIN GENE ENHANCER PROTEIN"/>
    <property type="match status" value="1"/>
</dbReference>
<dbReference type="GO" id="GO:0007409">
    <property type="term" value="P:axonogenesis"/>
    <property type="evidence" value="ECO:0007669"/>
    <property type="project" value="TreeGrafter"/>
</dbReference>
<dbReference type="GO" id="GO:0000981">
    <property type="term" value="F:DNA-binding transcription factor activity, RNA polymerase II-specific"/>
    <property type="evidence" value="ECO:0007669"/>
    <property type="project" value="InterPro"/>
</dbReference>
<dbReference type="PROSITE" id="PS50023">
    <property type="entry name" value="LIM_DOMAIN_2"/>
    <property type="match status" value="1"/>
</dbReference>
<dbReference type="GO" id="GO:0046872">
    <property type="term" value="F:metal ion binding"/>
    <property type="evidence" value="ECO:0007669"/>
    <property type="project" value="UniProtKB-KW"/>
</dbReference>
<dbReference type="Pfam" id="PF00412">
    <property type="entry name" value="LIM"/>
    <property type="match status" value="1"/>
</dbReference>
<dbReference type="GO" id="GO:0048665">
    <property type="term" value="P:neuron fate specification"/>
    <property type="evidence" value="ECO:0007669"/>
    <property type="project" value="InterPro"/>
</dbReference>
<dbReference type="Proteomes" id="UP000492821">
    <property type="component" value="Unassembled WGS sequence"/>
</dbReference>
<reference evidence="8" key="1">
    <citation type="journal article" date="2013" name="Genetics">
        <title>The draft genome and transcriptome of Panagrellus redivivus are shaped by the harsh demands of a free-living lifestyle.</title>
        <authorList>
            <person name="Srinivasan J."/>
            <person name="Dillman A.R."/>
            <person name="Macchietto M.G."/>
            <person name="Heikkinen L."/>
            <person name="Lakso M."/>
            <person name="Fracchia K.M."/>
            <person name="Antoshechkin I."/>
            <person name="Mortazavi A."/>
            <person name="Wong G."/>
            <person name="Sternberg P.W."/>
        </authorList>
    </citation>
    <scope>NUCLEOTIDE SEQUENCE [LARGE SCALE GENOMIC DNA]</scope>
    <source>
        <strain evidence="8">MT8872</strain>
    </source>
</reference>
<keyword evidence="4 5" id="KW-0440">LIM domain</keyword>
<comment type="subcellular location">
    <subcellularLocation>
        <location evidence="1">Nucleus</location>
    </subcellularLocation>
</comment>
<evidence type="ECO:0000256" key="5">
    <source>
        <dbReference type="PROSITE-ProRule" id="PRU00125"/>
    </source>
</evidence>
<feature type="compositionally biased region" description="Polar residues" evidence="6">
    <location>
        <begin position="57"/>
        <end position="70"/>
    </location>
</feature>
<evidence type="ECO:0000313" key="9">
    <source>
        <dbReference type="WBParaSite" id="Pan_g9904.t2"/>
    </source>
</evidence>
<dbReference type="InterPro" id="IPR047169">
    <property type="entry name" value="ISL1/2-like"/>
</dbReference>
<keyword evidence="3 5" id="KW-0862">Zinc</keyword>
<dbReference type="PANTHER" id="PTHR24204:SF8">
    <property type="entry name" value="TAILUP, ISOFORM A"/>
    <property type="match status" value="1"/>
</dbReference>
<organism evidence="8 9">
    <name type="scientific">Panagrellus redivivus</name>
    <name type="common">Microworm</name>
    <dbReference type="NCBI Taxonomy" id="6233"/>
    <lineage>
        <taxon>Eukaryota</taxon>
        <taxon>Metazoa</taxon>
        <taxon>Ecdysozoa</taxon>
        <taxon>Nematoda</taxon>
        <taxon>Chromadorea</taxon>
        <taxon>Rhabditida</taxon>
        <taxon>Tylenchina</taxon>
        <taxon>Panagrolaimomorpha</taxon>
        <taxon>Panagrolaimoidea</taxon>
        <taxon>Panagrolaimidae</taxon>
        <taxon>Panagrellus</taxon>
    </lineage>
</organism>
<dbReference type="GO" id="GO:0005634">
    <property type="term" value="C:nucleus"/>
    <property type="evidence" value="ECO:0007669"/>
    <property type="project" value="UniProtKB-SubCell"/>
</dbReference>
<feature type="region of interest" description="Disordered" evidence="6">
    <location>
        <begin position="55"/>
        <end position="80"/>
    </location>
</feature>
<dbReference type="AlphaFoldDB" id="A0A7E4WDE1"/>
<dbReference type="GO" id="GO:0045944">
    <property type="term" value="P:positive regulation of transcription by RNA polymerase II"/>
    <property type="evidence" value="ECO:0007669"/>
    <property type="project" value="InterPro"/>
</dbReference>
<dbReference type="WBParaSite" id="Pan_g9904.t2">
    <property type="protein sequence ID" value="Pan_g9904.t2"/>
    <property type="gene ID" value="Pan_g9904"/>
</dbReference>
<evidence type="ECO:0000313" key="8">
    <source>
        <dbReference type="Proteomes" id="UP000492821"/>
    </source>
</evidence>
<evidence type="ECO:0000256" key="1">
    <source>
        <dbReference type="ARBA" id="ARBA00004123"/>
    </source>
</evidence>
<accession>A0A7E4WDE1</accession>
<protein>
    <submittedName>
        <fullName evidence="9">LIM zinc-binding domain-containing protein</fullName>
    </submittedName>
</protein>
<name>A0A7E4WDE1_PANRE</name>
<evidence type="ECO:0000256" key="2">
    <source>
        <dbReference type="ARBA" id="ARBA00022723"/>
    </source>
</evidence>
<evidence type="ECO:0000256" key="3">
    <source>
        <dbReference type="ARBA" id="ARBA00022833"/>
    </source>
</evidence>
<dbReference type="SMART" id="SM00132">
    <property type="entry name" value="LIM"/>
    <property type="match status" value="1"/>
</dbReference>
<evidence type="ECO:0000259" key="7">
    <source>
        <dbReference type="PROSITE" id="PS50023"/>
    </source>
</evidence>
<proteinExistence type="predicted"/>
<dbReference type="InterPro" id="IPR001781">
    <property type="entry name" value="Znf_LIM"/>
</dbReference>
<evidence type="ECO:0000256" key="6">
    <source>
        <dbReference type="SAM" id="MobiDB-lite"/>
    </source>
</evidence>
<keyword evidence="8" id="KW-1185">Reference proteome</keyword>
<reference evidence="9" key="2">
    <citation type="submission" date="2020-10" db="UniProtKB">
        <authorList>
            <consortium name="WormBaseParasite"/>
        </authorList>
    </citation>
    <scope>IDENTIFICATION</scope>
</reference>
<keyword evidence="2 5" id="KW-0479">Metal-binding</keyword>
<sequence length="378" mass="42217">MDHRLGDPEMLEQLSLNPLIPALGSQMAPPSRYYMAPCSPHQMQPLPMGTGFEGQCHGQSLLSSRSTPNSPRDPLHARNDEGNQPLVRLQLSEQVCHACGFQIHDRFLLRVIDDYYHESCLRCVSCEKPLIGMTSCHVRAGQVFCKEDHTKWTSVHGLWIFDNRSLAMADNDRKRRGMCLLCPQNGRPGTRNRYRRDCRQAVERCFCLLSWSPEAMSACQTVKGGGWSWTCSDVRGQPGLLKAMGSWFLVCGTPSDTIRTYWCHFKSSLKWDHCALIRAPRFKDGQADTCQAGLSRTNIGQWSSQASIAAMTRETASERGESMGHPNTFNVTHLRALTMTGAKVWLAPRRGIGQGNLVCPKLGQTIGQKGALYGYDIV</sequence>